<feature type="non-terminal residue" evidence="2">
    <location>
        <position position="1"/>
    </location>
</feature>
<protein>
    <submittedName>
        <fullName evidence="2">Uncharacterized protein</fullName>
    </submittedName>
</protein>
<feature type="region of interest" description="Disordered" evidence="1">
    <location>
        <begin position="31"/>
        <end position="52"/>
    </location>
</feature>
<evidence type="ECO:0000313" key="2">
    <source>
        <dbReference type="EMBL" id="KKL56494.1"/>
    </source>
</evidence>
<dbReference type="EMBL" id="LAZR01030473">
    <property type="protein sequence ID" value="KKL56494.1"/>
    <property type="molecule type" value="Genomic_DNA"/>
</dbReference>
<sequence length="52" mass="5549">IYTRQLAEPIRKFGAVTTAAPMLLRLDDGGTTEQVVPVGEPEPSASTHRALS</sequence>
<accession>A0A0F9D4J1</accession>
<dbReference type="AlphaFoldDB" id="A0A0F9D4J1"/>
<proteinExistence type="predicted"/>
<name>A0A0F9D4J1_9ZZZZ</name>
<evidence type="ECO:0000256" key="1">
    <source>
        <dbReference type="SAM" id="MobiDB-lite"/>
    </source>
</evidence>
<reference evidence="2" key="1">
    <citation type="journal article" date="2015" name="Nature">
        <title>Complex archaea that bridge the gap between prokaryotes and eukaryotes.</title>
        <authorList>
            <person name="Spang A."/>
            <person name="Saw J.H."/>
            <person name="Jorgensen S.L."/>
            <person name="Zaremba-Niedzwiedzka K."/>
            <person name="Martijn J."/>
            <person name="Lind A.E."/>
            <person name="van Eijk R."/>
            <person name="Schleper C."/>
            <person name="Guy L."/>
            <person name="Ettema T.J."/>
        </authorList>
    </citation>
    <scope>NUCLEOTIDE SEQUENCE</scope>
</reference>
<gene>
    <name evidence="2" type="ORF">LCGC14_2244830</name>
</gene>
<organism evidence="2">
    <name type="scientific">marine sediment metagenome</name>
    <dbReference type="NCBI Taxonomy" id="412755"/>
    <lineage>
        <taxon>unclassified sequences</taxon>
        <taxon>metagenomes</taxon>
        <taxon>ecological metagenomes</taxon>
    </lineage>
</organism>
<comment type="caution">
    <text evidence="2">The sequence shown here is derived from an EMBL/GenBank/DDBJ whole genome shotgun (WGS) entry which is preliminary data.</text>
</comment>